<accession>A0A923HFB5</accession>
<dbReference type="RefSeq" id="WP_186561107.1">
    <property type="nucleotide sequence ID" value="NZ_JACNMF010000002.1"/>
</dbReference>
<evidence type="ECO:0008006" key="3">
    <source>
        <dbReference type="Google" id="ProtNLM"/>
    </source>
</evidence>
<evidence type="ECO:0000313" key="2">
    <source>
        <dbReference type="Proteomes" id="UP000656244"/>
    </source>
</evidence>
<dbReference type="AlphaFoldDB" id="A0A923HFB5"/>
<protein>
    <recommendedName>
        <fullName evidence="3">Phytanoyl-CoA dioxygenase</fullName>
    </recommendedName>
</protein>
<reference evidence="1" key="1">
    <citation type="submission" date="2020-08" db="EMBL/GenBank/DDBJ databases">
        <title>Hyunsoonleella sp. strain SJ7 genome sequencing and assembly.</title>
        <authorList>
            <person name="Kim I."/>
        </authorList>
    </citation>
    <scope>NUCLEOTIDE SEQUENCE</scope>
    <source>
        <strain evidence="1">SJ7</strain>
    </source>
</reference>
<dbReference type="Proteomes" id="UP000656244">
    <property type="component" value="Unassembled WGS sequence"/>
</dbReference>
<evidence type="ECO:0000313" key="1">
    <source>
        <dbReference type="EMBL" id="MBC3758355.1"/>
    </source>
</evidence>
<organism evidence="1 2">
    <name type="scientific">Hyunsoonleella aquatilis</name>
    <dbReference type="NCBI Taxonomy" id="2762758"/>
    <lineage>
        <taxon>Bacteria</taxon>
        <taxon>Pseudomonadati</taxon>
        <taxon>Bacteroidota</taxon>
        <taxon>Flavobacteriia</taxon>
        <taxon>Flavobacteriales</taxon>
        <taxon>Flavobacteriaceae</taxon>
    </lineage>
</organism>
<gene>
    <name evidence="1" type="ORF">H7U19_08070</name>
</gene>
<keyword evidence="2" id="KW-1185">Reference proteome</keyword>
<dbReference type="EMBL" id="JACNMF010000002">
    <property type="protein sequence ID" value="MBC3758355.1"/>
    <property type="molecule type" value="Genomic_DNA"/>
</dbReference>
<proteinExistence type="predicted"/>
<sequence>MLATYSSFKPITQVLLNSVTEKEEVANANALASLYQELLESVINSNSYGDTAPTHLDGGIALSSQHALDCLKDPLRTVRFIKSAYQALLESFNRFPNEKIELVYAGCGPAAPIIMPMLCLFKPEQVSITLLDINETSINSVSALINALGAKAFFRSIRLEDAIHYAHPPELPLHIVLSETMDKALTKEPQVRITQNLAPQLIDNGVFIPESIDIYTEHSFYSKEPYFDIYKNVLELEPPFLSRDKQLLFSISKDIQNQKEFEYTSVLIDVPSNFIDTPDICIYAEIKIFDNQCLKKSQSLISNPFCVTSLYNVKGQFYVLAYTTKGIPKWYCLTAI</sequence>
<name>A0A923HFB5_9FLAO</name>
<comment type="caution">
    <text evidence="1">The sequence shown here is derived from an EMBL/GenBank/DDBJ whole genome shotgun (WGS) entry which is preliminary data.</text>
</comment>